<dbReference type="EMBL" id="JAYGOJ010000212">
    <property type="protein sequence ID" value="MEA9438463.1"/>
    <property type="molecule type" value="Genomic_DNA"/>
</dbReference>
<reference evidence="4 6" key="3">
    <citation type="submission" date="2023-12" db="EMBL/GenBank/DDBJ databases">
        <title>Characterization of antibiotic resistance in Aeromonas spp. in hospital effluent.</title>
        <authorList>
            <person name="Negoseki B.R.S."/>
            <person name="Krul D."/>
            <person name="Siqueira A.C."/>
            <person name="Almeida M."/>
            <person name="Mesa D."/>
            <person name="Conte D."/>
            <person name="Dalla-Costa L.M."/>
        </authorList>
    </citation>
    <scope>NUCLEOTIDE SEQUENCE [LARGE SCALE GENOMIC DNA]</scope>
    <source>
        <strain evidence="4 6">36v</strain>
    </source>
</reference>
<sequence>MTNDDSKNPEKSKLLEHPIKAGSSLSTLRHHRQSTVHPNLILRTPIFTPVGRTSRAKGRVADLSSAMREITFARTEGYDDVKIFGSRLNIDTDFKIWTGIVRAFEQYGFQPNGLEMSFSEFSRLCGYPSSAQSTVLKTRVDTSLTRIMSQVITFSAGSKTHKTHLLQSATYDIDANKIKLVPDERLWELYRIDHEILLSLDTQEALQRRETAQCLYMFIHALPKNPAPLAFSRIRSRLCLTGTEAEVNRSIVNGLAELEKIGYLDYALTPGGKGKDRCVIIKNRKRGKQ</sequence>
<evidence type="ECO:0000313" key="3">
    <source>
        <dbReference type="EMBL" id="MDX7722046.1"/>
    </source>
</evidence>
<gene>
    <name evidence="5" type="ORF">JC965_21520</name>
    <name evidence="3" type="ORF">SJS77_16505</name>
    <name evidence="4" type="ORF">VCX44_22325</name>
</gene>
<dbReference type="Proteomes" id="UP001277183">
    <property type="component" value="Unassembled WGS sequence"/>
</dbReference>
<dbReference type="GO" id="GO:0003887">
    <property type="term" value="F:DNA-directed DNA polymerase activity"/>
    <property type="evidence" value="ECO:0007669"/>
    <property type="project" value="InterPro"/>
</dbReference>
<evidence type="ECO:0000313" key="6">
    <source>
        <dbReference type="Proteomes" id="UP001304847"/>
    </source>
</evidence>
<dbReference type="RefSeq" id="WP_198497520.1">
    <property type="nucleotide sequence ID" value="NZ_BQVK01000122.1"/>
</dbReference>
<reference evidence="5" key="1">
    <citation type="submission" date="2020-12" db="EMBL/GenBank/DDBJ databases">
        <title>GES Beta-lactamases isolated from hospital effluents in Brazil.</title>
        <authorList>
            <person name="Conte D."/>
            <person name="Mesa D."/>
            <person name="Palmeiro J.K."/>
            <person name="Dalla-Costa L.M."/>
        </authorList>
    </citation>
    <scope>NUCLEOTIDE SEQUENCE [LARGE SCALE GENOMIC DNA]</scope>
    <source>
        <strain evidence="5">Aero21</strain>
    </source>
</reference>
<dbReference type="GO" id="GO:0006270">
    <property type="term" value="P:DNA replication initiation"/>
    <property type="evidence" value="ECO:0007669"/>
    <property type="project" value="InterPro"/>
</dbReference>
<name>A0A7T3X1R2_AERCA</name>
<dbReference type="InterPro" id="IPR000525">
    <property type="entry name" value="Initiator_Rep_WH1"/>
</dbReference>
<dbReference type="AlphaFoldDB" id="A0A7T3X1R2"/>
<dbReference type="Proteomes" id="UP001304847">
    <property type="component" value="Unassembled WGS sequence"/>
</dbReference>
<evidence type="ECO:0000259" key="2">
    <source>
        <dbReference type="Pfam" id="PF01051"/>
    </source>
</evidence>
<dbReference type="EMBL" id="CP065937">
    <property type="protein sequence ID" value="QQA60603.1"/>
    <property type="molecule type" value="Genomic_DNA"/>
</dbReference>
<reference evidence="3" key="2">
    <citation type="submission" date="2023-11" db="EMBL/GenBank/DDBJ databases">
        <title>WGS of Aeromonas in Northern Israel.</title>
        <authorList>
            <person name="Hershko Y."/>
        </authorList>
    </citation>
    <scope>NUCLEOTIDE SEQUENCE</scope>
    <source>
        <strain evidence="3">77416</strain>
    </source>
</reference>
<evidence type="ECO:0000313" key="5">
    <source>
        <dbReference type="EMBL" id="QQA60603.1"/>
    </source>
</evidence>
<dbReference type="EMBL" id="JAWZVU010000109">
    <property type="protein sequence ID" value="MDX7722046.1"/>
    <property type="molecule type" value="Genomic_DNA"/>
</dbReference>
<feature type="domain" description="Initiator Rep protein WH1" evidence="2">
    <location>
        <begin position="112"/>
        <end position="218"/>
    </location>
</feature>
<proteinExistence type="inferred from homology"/>
<accession>A0A7T3X1R2</accession>
<evidence type="ECO:0000313" key="4">
    <source>
        <dbReference type="EMBL" id="MEA9438463.1"/>
    </source>
</evidence>
<keyword evidence="6" id="KW-1185">Reference proteome</keyword>
<evidence type="ECO:0000256" key="1">
    <source>
        <dbReference type="ARBA" id="ARBA00038283"/>
    </source>
</evidence>
<organism evidence="5">
    <name type="scientific">Aeromonas caviae</name>
    <name type="common">Aeromonas punctata</name>
    <dbReference type="NCBI Taxonomy" id="648"/>
    <lineage>
        <taxon>Bacteria</taxon>
        <taxon>Pseudomonadati</taxon>
        <taxon>Pseudomonadota</taxon>
        <taxon>Gammaproteobacteria</taxon>
        <taxon>Aeromonadales</taxon>
        <taxon>Aeromonadaceae</taxon>
        <taxon>Aeromonas</taxon>
    </lineage>
</organism>
<comment type="similarity">
    <text evidence="1">Belongs to the initiator RepB protein family.</text>
</comment>
<protein>
    <submittedName>
        <fullName evidence="4">RepB family plasmid replication initiator protein</fullName>
    </submittedName>
</protein>
<dbReference type="Pfam" id="PF01051">
    <property type="entry name" value="Rep3_N"/>
    <property type="match status" value="1"/>
</dbReference>